<dbReference type="InterPro" id="IPR036188">
    <property type="entry name" value="FAD/NAD-bd_sf"/>
</dbReference>
<dbReference type="Proteomes" id="UP000028542">
    <property type="component" value="Unassembled WGS sequence"/>
</dbReference>
<dbReference type="NCBIfam" id="TIGR03315">
    <property type="entry name" value="Se_ygfK"/>
    <property type="match status" value="1"/>
</dbReference>
<evidence type="ECO:0000313" key="5">
    <source>
        <dbReference type="EMBL" id="KEZ85898.1"/>
    </source>
</evidence>
<comment type="caution">
    <text evidence="5">The sequence shown here is derived from an EMBL/GenBank/DDBJ whole genome shotgun (WGS) entry which is preliminary data.</text>
</comment>
<keyword evidence="6" id="KW-1185">Reference proteome</keyword>
<dbReference type="PROSITE" id="PS51379">
    <property type="entry name" value="4FE4S_FER_2"/>
    <property type="match status" value="2"/>
</dbReference>
<dbReference type="GO" id="GO:0016491">
    <property type="term" value="F:oxidoreductase activity"/>
    <property type="evidence" value="ECO:0007669"/>
    <property type="project" value="InterPro"/>
</dbReference>
<dbReference type="eggNOG" id="COG0493">
    <property type="taxonomic scope" value="Bacteria"/>
</dbReference>
<keyword evidence="1" id="KW-0479">Metal-binding</keyword>
<dbReference type="GO" id="GO:0051536">
    <property type="term" value="F:iron-sulfur cluster binding"/>
    <property type="evidence" value="ECO:0007669"/>
    <property type="project" value="UniProtKB-KW"/>
</dbReference>
<dbReference type="Pfam" id="PF14691">
    <property type="entry name" value="Fer4_20"/>
    <property type="match status" value="1"/>
</dbReference>
<gene>
    <name evidence="5" type="ORF">IO99_12230</name>
</gene>
<proteinExistence type="predicted"/>
<dbReference type="AlphaFoldDB" id="A0A084JAB4"/>
<keyword evidence="2" id="KW-0408">Iron</keyword>
<name>A0A084JAB4_9CLOT</name>
<dbReference type="Gene3D" id="3.50.50.60">
    <property type="entry name" value="FAD/NAD(P)-binding domain"/>
    <property type="match status" value="3"/>
</dbReference>
<feature type="domain" description="4Fe-4S ferredoxin-type" evidence="4">
    <location>
        <begin position="911"/>
        <end position="941"/>
    </location>
</feature>
<reference evidence="5 6" key="1">
    <citation type="submission" date="2014-07" db="EMBL/GenBank/DDBJ databases">
        <title>Draft genome of Clostridium sulfidigenes 113A isolated from sediments associated with methane hydrate from Krishna Godavari basin.</title>
        <authorList>
            <person name="Honkalas V.S."/>
            <person name="Dabir A.P."/>
            <person name="Arora P."/>
            <person name="Dhakephalkar P.K."/>
        </authorList>
    </citation>
    <scope>NUCLEOTIDE SEQUENCE [LARGE SCALE GENOMIC DNA]</scope>
    <source>
        <strain evidence="5 6">113A</strain>
    </source>
</reference>
<dbReference type="STRING" id="318464.IO99_12230"/>
<protein>
    <submittedName>
        <fullName evidence="5">GltD</fullName>
    </submittedName>
</protein>
<dbReference type="InterPro" id="IPR017900">
    <property type="entry name" value="4Fe4S_Fe_S_CS"/>
</dbReference>
<dbReference type="PANTHER" id="PTHR42783">
    <property type="entry name" value="GLUTAMATE SYNTHASE [NADPH] SMALL CHAIN"/>
    <property type="match status" value="1"/>
</dbReference>
<evidence type="ECO:0000313" key="6">
    <source>
        <dbReference type="Proteomes" id="UP000028542"/>
    </source>
</evidence>
<dbReference type="PANTHER" id="PTHR42783:SF3">
    <property type="entry name" value="GLUTAMATE SYNTHASE [NADPH] SMALL CHAIN-RELATED"/>
    <property type="match status" value="1"/>
</dbReference>
<dbReference type="SUPFAM" id="SSF51395">
    <property type="entry name" value="FMN-linked oxidoreductases"/>
    <property type="match status" value="1"/>
</dbReference>
<dbReference type="InterPro" id="IPR009051">
    <property type="entry name" value="Helical_ferredxn"/>
</dbReference>
<dbReference type="PROSITE" id="PS00198">
    <property type="entry name" value="4FE4S_FER_1"/>
    <property type="match status" value="1"/>
</dbReference>
<keyword evidence="3" id="KW-0411">Iron-sulfur</keyword>
<evidence type="ECO:0000259" key="4">
    <source>
        <dbReference type="PROSITE" id="PS51379"/>
    </source>
</evidence>
<dbReference type="eggNOG" id="COG1143">
    <property type="taxonomic scope" value="Bacteria"/>
</dbReference>
<dbReference type="SUPFAM" id="SSF46548">
    <property type="entry name" value="alpha-helical ferredoxin"/>
    <property type="match status" value="2"/>
</dbReference>
<evidence type="ECO:0000256" key="3">
    <source>
        <dbReference type="ARBA" id="ARBA00023014"/>
    </source>
</evidence>
<dbReference type="RefSeq" id="WP_035133620.1">
    <property type="nucleotide sequence ID" value="NZ_JPMD01000028.1"/>
</dbReference>
<sequence>MSDKIRPISFEKLINWIFTELKTKDSIFGIHKDKFYYGIPNNTIPFLGEKLGLPIGPAAGPSSQLAQNIIAAYLTGSRFIELKTVQIIDGEDLPVLKPCINAEDECYNVEWSTELTVEEAFEEYVKAWIILHVLMKELNLSVERDFVFNMSVGYDFDGIKSDKIDSYIENLKNSQNTKIWKESIQVLENNIEKFYRFSIEDLYEIPSRVCNSITLSTLHGCPPQEIERIAIYLLKEKHLHTFVKMNPTLLGEAFVRKILNKMGYEYIKLNSHHFKNDLQYNDGIKMIKKLKAVAEMESMEIGVKLTNTLPVRILNEELPGEEMYMSGRSLYPLAINLASNLSEEFEGKLYISYSGGAEFFNVDKIFETGICPITFATTILKPGGYERIKQIAEKVEPLISNRKSTIDMQLLKKLAKESIDDKHHLKKARVVKIRKLYKDLPIYNCTIAPCSEGCPIEQQIPKYIELVGEGKYDEAFKVIVSDNAAPAITGTLCNHNCQNKCTRLDYDSSLEIRRMKKIAVDNAEELYTKNIKPGAIKNHKKVAIIGAGVAGLSTAMYLRRNGISVEVFEKRDKPYGIINYVIPSFRIDNLALEQDFKMVKSHGVKINFNVAEEVDLNVLRKNFHYVVLATGAWKPASISLKRGNDRILNSIEFLEGFKENSEDIKLGTHVCVIGGGDVAMDVSRAAKRVNGVEKVTIIYRRTKDLMPASREEIKLAIEEGIEFKELLSPVALEDNILVCERMILGEQDKSGRKSPISLGKYESINATTVIAAVGEKIDSELFKSLGIDINSKGLPEVNSKCETNISNVYIAGDAKSGPGTIVEALSHGKIITRDILKKENMPCDFIRAEENTCGYELKKSYERKGVLLESIPSKEEAIRCLKCNNICEICVDVCPNRANVFIDIKEGPIEGHQIIHLDGMCNECGNCGVFCPYKGNPYKDKITIFWSEEDFENSSNSGFCVIDSIKGIFKVRDEKGEIYNWCIEENNSESISKEMKSIIETCVNRYEYII</sequence>
<dbReference type="GO" id="GO:0046872">
    <property type="term" value="F:metal ion binding"/>
    <property type="evidence" value="ECO:0007669"/>
    <property type="project" value="UniProtKB-KW"/>
</dbReference>
<dbReference type="Pfam" id="PF07992">
    <property type="entry name" value="Pyr_redox_2"/>
    <property type="match status" value="1"/>
</dbReference>
<organism evidence="5 6">
    <name type="scientific">Clostridium sulfidigenes</name>
    <dbReference type="NCBI Taxonomy" id="318464"/>
    <lineage>
        <taxon>Bacteria</taxon>
        <taxon>Bacillati</taxon>
        <taxon>Bacillota</taxon>
        <taxon>Clostridia</taxon>
        <taxon>Eubacteriales</taxon>
        <taxon>Clostridiaceae</taxon>
        <taxon>Clostridium</taxon>
    </lineage>
</organism>
<dbReference type="InterPro" id="IPR028261">
    <property type="entry name" value="DPD_II"/>
</dbReference>
<dbReference type="SUPFAM" id="SSF51971">
    <property type="entry name" value="Nucleotide-binding domain"/>
    <property type="match status" value="1"/>
</dbReference>
<accession>A0A084JAB4</accession>
<dbReference type="InterPro" id="IPR017896">
    <property type="entry name" value="4Fe4S_Fe-S-bd"/>
</dbReference>
<dbReference type="EMBL" id="JPMD01000028">
    <property type="protein sequence ID" value="KEZ85898.1"/>
    <property type="molecule type" value="Genomic_DNA"/>
</dbReference>
<evidence type="ECO:0000256" key="1">
    <source>
        <dbReference type="ARBA" id="ARBA00022723"/>
    </source>
</evidence>
<dbReference type="InterPro" id="IPR017701">
    <property type="entry name" value="Se_rdtase_YgfK"/>
</dbReference>
<dbReference type="PRINTS" id="PR00419">
    <property type="entry name" value="ADXRDTASE"/>
</dbReference>
<evidence type="ECO:0000256" key="2">
    <source>
        <dbReference type="ARBA" id="ARBA00023004"/>
    </source>
</evidence>
<feature type="domain" description="4Fe-4S ferredoxin-type" evidence="4">
    <location>
        <begin position="874"/>
        <end position="904"/>
    </location>
</feature>
<dbReference type="InterPro" id="IPR023753">
    <property type="entry name" value="FAD/NAD-binding_dom"/>
</dbReference>
<dbReference type="Gene3D" id="1.10.1060.10">
    <property type="entry name" value="Alpha-helical ferredoxin"/>
    <property type="match status" value="1"/>
</dbReference>